<evidence type="ECO:0000313" key="1">
    <source>
        <dbReference type="EMBL" id="THH09349.1"/>
    </source>
</evidence>
<comment type="caution">
    <text evidence="1">The sequence shown here is derived from an EMBL/GenBank/DDBJ whole genome shotgun (WGS) entry which is preliminary data.</text>
</comment>
<gene>
    <name evidence="1" type="ORF">EW146_g8707</name>
</gene>
<proteinExistence type="predicted"/>
<accession>A0A4S4LCF7</accession>
<dbReference type="OrthoDB" id="3189091at2759"/>
<dbReference type="AlphaFoldDB" id="A0A4S4LCF7"/>
<evidence type="ECO:0000313" key="2">
    <source>
        <dbReference type="Proteomes" id="UP000310158"/>
    </source>
</evidence>
<protein>
    <submittedName>
        <fullName evidence="1">Uncharacterized protein</fullName>
    </submittedName>
</protein>
<name>A0A4S4LCF7_9AGAM</name>
<dbReference type="EMBL" id="SGPL01000637">
    <property type="protein sequence ID" value="THH09349.1"/>
    <property type="molecule type" value="Genomic_DNA"/>
</dbReference>
<reference evidence="1 2" key="1">
    <citation type="submission" date="2019-02" db="EMBL/GenBank/DDBJ databases">
        <title>Genome sequencing of the rare red list fungi Bondarzewia mesenterica.</title>
        <authorList>
            <person name="Buettner E."/>
            <person name="Kellner H."/>
        </authorList>
    </citation>
    <scope>NUCLEOTIDE SEQUENCE [LARGE SCALE GENOMIC DNA]</scope>
    <source>
        <strain evidence="1 2">DSM 108281</strain>
    </source>
</reference>
<organism evidence="1 2">
    <name type="scientific">Bondarzewia mesenterica</name>
    <dbReference type="NCBI Taxonomy" id="1095465"/>
    <lineage>
        <taxon>Eukaryota</taxon>
        <taxon>Fungi</taxon>
        <taxon>Dikarya</taxon>
        <taxon>Basidiomycota</taxon>
        <taxon>Agaricomycotina</taxon>
        <taxon>Agaricomycetes</taxon>
        <taxon>Russulales</taxon>
        <taxon>Bondarzewiaceae</taxon>
        <taxon>Bondarzewia</taxon>
    </lineage>
</organism>
<dbReference type="Proteomes" id="UP000310158">
    <property type="component" value="Unassembled WGS sequence"/>
</dbReference>
<keyword evidence="2" id="KW-1185">Reference proteome</keyword>
<sequence length="459" mass="51361">MAPSMPTCGDRTTLTFDTKQPHELHRYFTDLEFYFTCSEVTNDEEKKTHACRFLDVDTCELWQLLAKYTDTAKTYEDFKSVIYKLYPGAEEDRKWSIADMDKLIGEHSKIGILSINHFLDDPYDIQEVHNVARFVLHGTTSAVQPTDISSLPLIAPIASTTEVKTENLATMFEHITETFVKALSDQQAIAPPRPPLNPKTTGLWLKERIDEWHRRNPGQIARGQLLFNVLPNIYYDCSALNPADPLAPVITMTDTIVQCPEADSDEEPSDNTPEVLHPTAPKVSHPVLYIQVPPHLKPAPVEPTQHVDPLIHPYAAARDAIYVPPVDKVTNEVPQPPAIKKQEPAYHTMALIYDEGVTKDVYDRAMSSPITVTQHELLSLSLEVRAQIHEATAGRCIPQHDGEQAKILMQDDALPFALDDLDSPCDIDHTLPDIATASFAQILHQPLIPPEGLLIIPDS</sequence>